<evidence type="ECO:0000313" key="2">
    <source>
        <dbReference type="EMBL" id="RMY36865.1"/>
    </source>
</evidence>
<reference evidence="2 3" key="1">
    <citation type="journal article" date="2018" name="BMC Genomics">
        <title>Genomic evidence for intraspecific hybridization in a clonal and extremely halotolerant yeast.</title>
        <authorList>
            <person name="Gostincar C."/>
            <person name="Stajich J.E."/>
            <person name="Zupancic J."/>
            <person name="Zalar P."/>
            <person name="Gunde-Cimerman N."/>
        </authorList>
    </citation>
    <scope>NUCLEOTIDE SEQUENCE [LARGE SCALE GENOMIC DNA]</scope>
    <source>
        <strain evidence="2 3">EXF-151</strain>
    </source>
</reference>
<dbReference type="Proteomes" id="UP000270230">
    <property type="component" value="Unassembled WGS sequence"/>
</dbReference>
<feature type="region of interest" description="Disordered" evidence="1">
    <location>
        <begin position="1"/>
        <end position="126"/>
    </location>
</feature>
<organism evidence="2 3">
    <name type="scientific">Hortaea werneckii</name>
    <name type="common">Black yeast</name>
    <name type="synonym">Cladosporium werneckii</name>
    <dbReference type="NCBI Taxonomy" id="91943"/>
    <lineage>
        <taxon>Eukaryota</taxon>
        <taxon>Fungi</taxon>
        <taxon>Dikarya</taxon>
        <taxon>Ascomycota</taxon>
        <taxon>Pezizomycotina</taxon>
        <taxon>Dothideomycetes</taxon>
        <taxon>Dothideomycetidae</taxon>
        <taxon>Mycosphaerellales</taxon>
        <taxon>Teratosphaeriaceae</taxon>
        <taxon>Hortaea</taxon>
    </lineage>
</organism>
<comment type="caution">
    <text evidence="2">The sequence shown here is derived from an EMBL/GenBank/DDBJ whole genome shotgun (WGS) entry which is preliminary data.</text>
</comment>
<dbReference type="Pfam" id="PF13136">
    <property type="entry name" value="DUF3984"/>
    <property type="match status" value="1"/>
</dbReference>
<dbReference type="OrthoDB" id="5339776at2759"/>
<accession>A0A3M7BAS6</accession>
<name>A0A3M7BAS6_HORWE</name>
<feature type="compositionally biased region" description="Polar residues" evidence="1">
    <location>
        <begin position="60"/>
        <end position="73"/>
    </location>
</feature>
<feature type="compositionally biased region" description="Acidic residues" evidence="1">
    <location>
        <begin position="382"/>
        <end position="393"/>
    </location>
</feature>
<evidence type="ECO:0000256" key="1">
    <source>
        <dbReference type="SAM" id="MobiDB-lite"/>
    </source>
</evidence>
<feature type="region of interest" description="Disordered" evidence="1">
    <location>
        <begin position="152"/>
        <end position="183"/>
    </location>
</feature>
<feature type="region of interest" description="Disordered" evidence="1">
    <location>
        <begin position="382"/>
        <end position="436"/>
    </location>
</feature>
<feature type="compositionally biased region" description="Low complexity" evidence="1">
    <location>
        <begin position="1"/>
        <end position="13"/>
    </location>
</feature>
<sequence>MEQPRGRTTPRSSSRPKRSTTNLANLRLAPLSTKFTDDQPTNYTTSNSPCEEHNDFTFARNHSSYLQGRSAPSTPGILSRSSSRKHLGGGLSRRGSLYEDETPPYQYAGAAQNPTDQLRTDVGSGQIPKAKSDAALLNQQRLSGYGVPLRGKQYRRSRTGTSTPTGRRISNGTAENDEDDNDDWLTRTRASTHALLQEAKGQSWLATRDSSTSLAHLDSDADDIDDDEGYEEMAAASSNNNATAAVQRQPNRLRIDPPSPAAMRVRSPVWGSRYGSRSGSKRTSRRGSTTAFHTPMAGPPTSAGAESYFGDGEEGFRGEQMEPDFVDLPPQKTQRKGGEQGGGGGAAADENELARLTSEKSFGLGRLVDQIMGFNLFKVEEGQENTDDDDEVDERERAELTDAASRLAAEAKRRRGEKERLTALPPAPRDVGEEGQGGWQDAAWLLSVASKALF</sequence>
<evidence type="ECO:0000313" key="3">
    <source>
        <dbReference type="Proteomes" id="UP000270230"/>
    </source>
</evidence>
<protein>
    <submittedName>
        <fullName evidence="2">Uncharacterized protein</fullName>
    </submittedName>
</protein>
<feature type="region of interest" description="Disordered" evidence="1">
    <location>
        <begin position="238"/>
        <end position="349"/>
    </location>
</feature>
<feature type="compositionally biased region" description="Low complexity" evidence="1">
    <location>
        <begin position="159"/>
        <end position="168"/>
    </location>
</feature>
<dbReference type="InterPro" id="IPR025040">
    <property type="entry name" value="DUF3984"/>
</dbReference>
<gene>
    <name evidence="2" type="ORF">D0865_13528</name>
</gene>
<dbReference type="AlphaFoldDB" id="A0A3M7BAS6"/>
<dbReference type="EMBL" id="QWIN01001757">
    <property type="protein sequence ID" value="RMY36865.1"/>
    <property type="molecule type" value="Genomic_DNA"/>
</dbReference>
<feature type="compositionally biased region" description="Polar residues" evidence="1">
    <location>
        <begin position="38"/>
        <end position="49"/>
    </location>
</feature>
<proteinExistence type="predicted"/>